<dbReference type="Pfam" id="PF01965">
    <property type="entry name" value="DJ-1_PfpI"/>
    <property type="match status" value="1"/>
</dbReference>
<dbReference type="PANTHER" id="PTHR48094">
    <property type="entry name" value="PROTEIN/NUCLEIC ACID DEGLYCASE DJ-1-RELATED"/>
    <property type="match status" value="1"/>
</dbReference>
<gene>
    <name evidence="7" type="ORF">GOMPHAMPRED_002435</name>
</gene>
<evidence type="ECO:0000256" key="5">
    <source>
        <dbReference type="ARBA" id="ARBA00048082"/>
    </source>
</evidence>
<dbReference type="GO" id="GO:0019172">
    <property type="term" value="F:glyoxalase III activity"/>
    <property type="evidence" value="ECO:0007669"/>
    <property type="project" value="UniProtKB-EC"/>
</dbReference>
<dbReference type="GO" id="GO:0019243">
    <property type="term" value="P:methylglyoxal catabolic process to D-lactate via S-lactoyl-glutathione"/>
    <property type="evidence" value="ECO:0007669"/>
    <property type="project" value="TreeGrafter"/>
</dbReference>
<keyword evidence="2" id="KW-0346">Stress response</keyword>
<dbReference type="Gene3D" id="3.40.50.880">
    <property type="match status" value="1"/>
</dbReference>
<keyword evidence="3" id="KW-0456">Lyase</keyword>
<dbReference type="CDD" id="cd03141">
    <property type="entry name" value="GATase1_Hsp31_like"/>
    <property type="match status" value="1"/>
</dbReference>
<organism evidence="7 8">
    <name type="scientific">Gomphillus americanus</name>
    <dbReference type="NCBI Taxonomy" id="1940652"/>
    <lineage>
        <taxon>Eukaryota</taxon>
        <taxon>Fungi</taxon>
        <taxon>Dikarya</taxon>
        <taxon>Ascomycota</taxon>
        <taxon>Pezizomycotina</taxon>
        <taxon>Lecanoromycetes</taxon>
        <taxon>OSLEUM clade</taxon>
        <taxon>Ostropomycetidae</taxon>
        <taxon>Ostropales</taxon>
        <taxon>Graphidaceae</taxon>
        <taxon>Gomphilloideae</taxon>
        <taxon>Gomphillus</taxon>
    </lineage>
</organism>
<evidence type="ECO:0000259" key="6">
    <source>
        <dbReference type="Pfam" id="PF01965"/>
    </source>
</evidence>
<dbReference type="InterPro" id="IPR029062">
    <property type="entry name" value="Class_I_gatase-like"/>
</dbReference>
<evidence type="ECO:0000256" key="4">
    <source>
        <dbReference type="ARBA" id="ARBA00038493"/>
    </source>
</evidence>
<comment type="caution">
    <text evidence="7">The sequence shown here is derived from an EMBL/GenBank/DDBJ whole genome shotgun (WGS) entry which is preliminary data.</text>
</comment>
<dbReference type="AlphaFoldDB" id="A0A8H3FFN5"/>
<protein>
    <recommendedName>
        <fullName evidence="1">D-lactate dehydratase</fullName>
        <ecNumber evidence="1">4.2.1.130</ecNumber>
    </recommendedName>
</protein>
<dbReference type="EC" id="4.2.1.130" evidence="1"/>
<accession>A0A8H3FFN5</accession>
<reference evidence="7" key="1">
    <citation type="submission" date="2021-03" db="EMBL/GenBank/DDBJ databases">
        <authorList>
            <person name="Tagirdzhanova G."/>
        </authorList>
    </citation>
    <scope>NUCLEOTIDE SEQUENCE</scope>
</reference>
<evidence type="ECO:0000256" key="2">
    <source>
        <dbReference type="ARBA" id="ARBA00023016"/>
    </source>
</evidence>
<comment type="similarity">
    <text evidence="4">Belongs to the peptidase C56 family. HSP31-like subfamily.</text>
</comment>
<feature type="domain" description="DJ-1/PfpI" evidence="6">
    <location>
        <begin position="957"/>
        <end position="1155"/>
    </location>
</feature>
<dbReference type="InterPro" id="IPR002818">
    <property type="entry name" value="DJ-1/PfpI"/>
</dbReference>
<evidence type="ECO:0000313" key="8">
    <source>
        <dbReference type="Proteomes" id="UP000664169"/>
    </source>
</evidence>
<proteinExistence type="inferred from homology"/>
<sequence length="1159" mass="129557">MGISRPGASRLARASYGYVGLRLPTSTQPKSSSWQKLEEASQHAQLQLTAARDEDIASWITKCDRFLPLELRSRTWQDNLSDFQGVRSAEYLPEILSESDRVFPSGILSHIALEQRRWSAALFLCQALFRYENKVAPKASNPNNGSPWSALKEAGPLVDVKFFELPLNLWDLRLFRNNVNTIQNEPSLDYIARTSFLDQDKQAILWKSAIGQVWRCIGHVMLAATRENSPLQVDMVGFVLQVIAAMHSDEVMPDAIYLFEGNDVPATNRKSPFLHLMSSRIMTALSDAMWKKAEPDLMRDVAYVVARHSHKGSNSPAGENGPRLQALEHEVWLELILWGCVHGEHYHEGIELLRAMFSAETVHQWKTVPWNDLEELLEAKLLAQRDLQKTRTWYQRLASSMEGYSQEKPLVNLGRNTISREVVTRLCDGMLSSPNTQPFIKDQPAASAEACVSTLDIANRSATETSTNSMLYRISDTSIENVIRLGESIRPKDLATISGIASPDLTYQTSMIQAHPQHGLLVKILAHHVENLDVHKALKSYEQLKAWSGNGGHEYKAENESVSETSEIPLSSRLMDIRYLVPRNLLASLLNLITRSRLFQTGQRLIAPLVSDGKIELAHGPRKSSALADAITHFAGASSNRVVLARLREDIDFDPYSLDEEALRELVHLEISDQNWFVARRLLISMTQSRAMQILPDDIGRIAVRIIRSETLHGQSDTDKLMEILVEILSGQYRSPHSSGEAPYLREPRRLNQLSQVLLSIPSHRFPILEPLVIRDGQLGNPIKMPTSTFNMLLEAVVDTYGMETGEKLVRTWCWTNPGGKNRPGDRHFYPFSPNLETLRILIEPFTRRYRLSYIQREIFTDTGASGKDAHTLGLLRFGVGHISAAYEMILGFYYKEYGNELSTIFWAMEVCKAWKFDQGNTFYTLLQPKEELELNQSKTLEPSFGLSEKDDQYLPEFAHPYNVLHKGGVDLTIASPKGGSAPLDPGSVEASKNDDESQKFLQTKLWEKTTKLDSFVGKADEFDGLLVVGGHGPMFDLATDATSQKVIKEFYEAGKVVSAVCHGPAAFVNVKLSDGKNLVDGAQVTGFSNSEEDSVKLSEHMPFMLETKLGEQGGKYIKADEAWGAKVVTSGKDGRLITGQNPASAAPMAEAVLKAIKA</sequence>
<keyword evidence="8" id="KW-1185">Reference proteome</keyword>
<dbReference type="PANTHER" id="PTHR48094:SF11">
    <property type="entry name" value="GLUTATHIONE-INDEPENDENT GLYOXALASE HSP31-RELATED"/>
    <property type="match status" value="1"/>
</dbReference>
<dbReference type="GO" id="GO:0005737">
    <property type="term" value="C:cytoplasm"/>
    <property type="evidence" value="ECO:0007669"/>
    <property type="project" value="TreeGrafter"/>
</dbReference>
<dbReference type="EMBL" id="CAJPDQ010000017">
    <property type="protein sequence ID" value="CAF9921887.1"/>
    <property type="molecule type" value="Genomic_DNA"/>
</dbReference>
<evidence type="ECO:0000256" key="1">
    <source>
        <dbReference type="ARBA" id="ARBA00013134"/>
    </source>
</evidence>
<evidence type="ECO:0000313" key="7">
    <source>
        <dbReference type="EMBL" id="CAF9921887.1"/>
    </source>
</evidence>
<dbReference type="Proteomes" id="UP000664169">
    <property type="component" value="Unassembled WGS sequence"/>
</dbReference>
<name>A0A8H3FFN5_9LECA</name>
<dbReference type="SUPFAM" id="SSF52317">
    <property type="entry name" value="Class I glutamine amidotransferase-like"/>
    <property type="match status" value="1"/>
</dbReference>
<dbReference type="InterPro" id="IPR050325">
    <property type="entry name" value="Prot/Nucl_acid_deglycase"/>
</dbReference>
<comment type="catalytic activity">
    <reaction evidence="5">
        <text>methylglyoxal + H2O = (R)-lactate + H(+)</text>
        <dbReference type="Rhea" id="RHEA:27754"/>
        <dbReference type="ChEBI" id="CHEBI:15377"/>
        <dbReference type="ChEBI" id="CHEBI:15378"/>
        <dbReference type="ChEBI" id="CHEBI:16004"/>
        <dbReference type="ChEBI" id="CHEBI:17158"/>
        <dbReference type="EC" id="4.2.1.130"/>
    </reaction>
</comment>
<evidence type="ECO:0000256" key="3">
    <source>
        <dbReference type="ARBA" id="ARBA00023239"/>
    </source>
</evidence>
<dbReference type="OrthoDB" id="543156at2759"/>